<sequence length="621" mass="71547">MNSILSKTIIKTFILLVILLFLRSSTHSVSSQPKKQKRCTKLGKLFSRRRRKYSLHSKDGSILFPALEAISDKNAPILKSVKHFDSEYDEDILGRNKVYIIKNGEVPGWEGMKIPIHTYTEESILRLKPPEEARSISIFPPVLAERFMLFALEECLLPSKFFLQVAFCTFDAIYPFLEGVPSGEIMQDIAGAAMYSINKVEDELTFNLDYCRKAISMIPDERINSNTDSKCHNISLCIHQDLLPQLSSSLSALSWDQLIEKSFELHGMEYQLRMSESLESILWKIIKFTHKSKKWKRYKNPNKLFTIIRAYILTLYVRHSSTIIPGWHIHQFPSAKNSLSFVYVKGEAYTTQSAYVKYCAKKLRIWLSAYQPITSNIIPNVATKDEVSSSACFHAGRAGFVSSDKFDFTNMIEDGTENVDLLNLQLPIVLLKSEREIQYIRNNNLRRAKENRWSSYHESCPYSLDNKSLPSKIKNEKQNLQSLTIEANIEQESHHGCQLLDEIHDLVKKKRSGKPNDHLGTQKFENKLIKEGTSFSKKESWAPSVKSDYQTSSIIPYRDSKMNNYRFLKSESKHNPLVLIDHGKERTGENTNSVVNEDEEEYSPDEEDEDEEDEEDEDDDD</sequence>
<proteinExistence type="predicted"/>
<organism evidence="3 4">
    <name type="scientific">Cryptosporidium canis</name>
    <dbReference type="NCBI Taxonomy" id="195482"/>
    <lineage>
        <taxon>Eukaryota</taxon>
        <taxon>Sar</taxon>
        <taxon>Alveolata</taxon>
        <taxon>Apicomplexa</taxon>
        <taxon>Conoidasida</taxon>
        <taxon>Coccidia</taxon>
        <taxon>Eucoccidiorida</taxon>
        <taxon>Eimeriorina</taxon>
        <taxon>Cryptosporidiidae</taxon>
        <taxon>Cryptosporidium</taxon>
    </lineage>
</organism>
<evidence type="ECO:0000256" key="1">
    <source>
        <dbReference type="SAM" id="MobiDB-lite"/>
    </source>
</evidence>
<feature type="compositionally biased region" description="Acidic residues" evidence="1">
    <location>
        <begin position="596"/>
        <end position="621"/>
    </location>
</feature>
<feature type="chain" id="PRO_5045042327" evidence="2">
    <location>
        <begin position="29"/>
        <end position="621"/>
    </location>
</feature>
<name>A0ABQ8P3S8_9CRYT</name>
<gene>
    <name evidence="3" type="ORF">OJ252_2974</name>
</gene>
<comment type="caution">
    <text evidence="3">The sequence shown here is derived from an EMBL/GenBank/DDBJ whole genome shotgun (WGS) entry which is preliminary data.</text>
</comment>
<evidence type="ECO:0000313" key="4">
    <source>
        <dbReference type="Proteomes" id="UP001071777"/>
    </source>
</evidence>
<feature type="region of interest" description="Disordered" evidence="1">
    <location>
        <begin position="570"/>
        <end position="621"/>
    </location>
</feature>
<evidence type="ECO:0000313" key="3">
    <source>
        <dbReference type="EMBL" id="KAJ1607118.1"/>
    </source>
</evidence>
<accession>A0ABQ8P3S8</accession>
<protein>
    <submittedName>
        <fullName evidence="3">Secreted protein</fullName>
    </submittedName>
</protein>
<evidence type="ECO:0000256" key="2">
    <source>
        <dbReference type="SAM" id="SignalP"/>
    </source>
</evidence>
<keyword evidence="2" id="KW-0732">Signal</keyword>
<feature type="signal peptide" evidence="2">
    <location>
        <begin position="1"/>
        <end position="28"/>
    </location>
</feature>
<keyword evidence="4" id="KW-1185">Reference proteome</keyword>
<reference evidence="3" key="1">
    <citation type="submission" date="2022-10" db="EMBL/GenBank/DDBJ databases">
        <title>Adaptive evolution leads to modifications in subtelomeric GC content in a zoonotic Cryptosporidium species.</title>
        <authorList>
            <person name="Li J."/>
            <person name="Feng Y."/>
            <person name="Xiao L."/>
        </authorList>
    </citation>
    <scope>NUCLEOTIDE SEQUENCE</scope>
    <source>
        <strain evidence="3">25894</strain>
    </source>
</reference>
<dbReference type="Proteomes" id="UP001071777">
    <property type="component" value="Unassembled WGS sequence"/>
</dbReference>
<dbReference type="EMBL" id="JAPCXB010000125">
    <property type="protein sequence ID" value="KAJ1607118.1"/>
    <property type="molecule type" value="Genomic_DNA"/>
</dbReference>